<evidence type="ECO:0000313" key="2">
    <source>
        <dbReference type="EMBL" id="MFD1704218.1"/>
    </source>
</evidence>
<dbReference type="EMBL" id="JBHUER010000010">
    <property type="protein sequence ID" value="MFD1704218.1"/>
    <property type="molecule type" value="Genomic_DNA"/>
</dbReference>
<dbReference type="RefSeq" id="WP_378800290.1">
    <property type="nucleotide sequence ID" value="NZ_JBHUER010000010.1"/>
</dbReference>
<keyword evidence="1" id="KW-0732">Signal</keyword>
<reference evidence="3" key="1">
    <citation type="journal article" date="2019" name="Int. J. Syst. Evol. Microbiol.">
        <title>The Global Catalogue of Microorganisms (GCM) 10K type strain sequencing project: providing services to taxonomists for standard genome sequencing and annotation.</title>
        <authorList>
            <consortium name="The Broad Institute Genomics Platform"/>
            <consortium name="The Broad Institute Genome Sequencing Center for Infectious Disease"/>
            <person name="Wu L."/>
            <person name="Ma J."/>
        </authorList>
    </citation>
    <scope>NUCLEOTIDE SEQUENCE [LARGE SCALE GENOMIC DNA]</scope>
    <source>
        <strain evidence="3">KCTC 23707</strain>
    </source>
</reference>
<name>A0ABW4KCF5_9HYPH</name>
<gene>
    <name evidence="2" type="ORF">ACFSCV_14525</name>
</gene>
<comment type="caution">
    <text evidence="2">The sequence shown here is derived from an EMBL/GenBank/DDBJ whole genome shotgun (WGS) entry which is preliminary data.</text>
</comment>
<keyword evidence="3" id="KW-1185">Reference proteome</keyword>
<feature type="chain" id="PRO_5046754646" evidence="1">
    <location>
        <begin position="22"/>
        <end position="109"/>
    </location>
</feature>
<evidence type="ECO:0000256" key="1">
    <source>
        <dbReference type="SAM" id="SignalP"/>
    </source>
</evidence>
<proteinExistence type="predicted"/>
<accession>A0ABW4KCF5</accession>
<protein>
    <submittedName>
        <fullName evidence="2">Uncharacterized protein</fullName>
    </submittedName>
</protein>
<dbReference type="Proteomes" id="UP001597308">
    <property type="component" value="Unassembled WGS sequence"/>
</dbReference>
<sequence length="109" mass="11115">MITRIATAAAVLAGLTASASAVELQPGAASRIELGARAGIAYYTVSPAGYRVVAGIARKADSPSLRFETTLAAGQRVLVSAPQELGQPATSVEIFREGDRVFIGAPGTN</sequence>
<organism evidence="2 3">
    <name type="scientific">Methylopila henanensis</name>
    <dbReference type="NCBI Taxonomy" id="873516"/>
    <lineage>
        <taxon>Bacteria</taxon>
        <taxon>Pseudomonadati</taxon>
        <taxon>Pseudomonadota</taxon>
        <taxon>Alphaproteobacteria</taxon>
        <taxon>Hyphomicrobiales</taxon>
        <taxon>Methylopilaceae</taxon>
        <taxon>Methylopila</taxon>
    </lineage>
</organism>
<feature type="signal peptide" evidence="1">
    <location>
        <begin position="1"/>
        <end position="21"/>
    </location>
</feature>
<evidence type="ECO:0000313" key="3">
    <source>
        <dbReference type="Proteomes" id="UP001597308"/>
    </source>
</evidence>